<gene>
    <name evidence="2" type="ORF">FH063_003090</name>
</gene>
<name>A0A5B0KMP8_9PROT</name>
<protein>
    <recommendedName>
        <fullName evidence="1">Metallo-beta-lactamase domain-containing protein</fullName>
    </recommendedName>
</protein>
<dbReference type="RefSeq" id="WP_149651332.1">
    <property type="nucleotide sequence ID" value="NZ_VEWN01000017.1"/>
</dbReference>
<dbReference type="SUPFAM" id="SSF56281">
    <property type="entry name" value="Metallo-hydrolase/oxidoreductase"/>
    <property type="match status" value="1"/>
</dbReference>
<dbReference type="Pfam" id="PF00753">
    <property type="entry name" value="Lactamase_B"/>
    <property type="match status" value="1"/>
</dbReference>
<dbReference type="Proteomes" id="UP000325333">
    <property type="component" value="Unassembled WGS sequence"/>
</dbReference>
<evidence type="ECO:0000313" key="2">
    <source>
        <dbReference type="EMBL" id="KAA1053171.1"/>
    </source>
</evidence>
<dbReference type="InterPro" id="IPR036866">
    <property type="entry name" value="RibonucZ/Hydroxyglut_hydro"/>
</dbReference>
<feature type="domain" description="Metallo-beta-lactamase" evidence="1">
    <location>
        <begin position="46"/>
        <end position="102"/>
    </location>
</feature>
<dbReference type="InterPro" id="IPR001279">
    <property type="entry name" value="Metallo-B-lactamas"/>
</dbReference>
<accession>A0A5B0KMP8</accession>
<proteinExistence type="predicted"/>
<comment type="caution">
    <text evidence="2">The sequence shown here is derived from an EMBL/GenBank/DDBJ whole genome shotgun (WGS) entry which is preliminary data.</text>
</comment>
<organism evidence="2 3">
    <name type="scientific">Azospirillum argentinense</name>
    <dbReference type="NCBI Taxonomy" id="2970906"/>
    <lineage>
        <taxon>Bacteria</taxon>
        <taxon>Pseudomonadati</taxon>
        <taxon>Pseudomonadota</taxon>
        <taxon>Alphaproteobacteria</taxon>
        <taxon>Rhodospirillales</taxon>
        <taxon>Azospirillaceae</taxon>
        <taxon>Azospirillum</taxon>
    </lineage>
</organism>
<dbReference type="AlphaFoldDB" id="A0A5B0KMP8"/>
<evidence type="ECO:0000313" key="3">
    <source>
        <dbReference type="Proteomes" id="UP000325333"/>
    </source>
</evidence>
<sequence length="466" mass="51613">MSATKEIEHRHRRVQYPVGHGFFHVGSIESFGSDRRDFVYAFDCGGPPWTPAKLFESIGTHRETWPGKRLDALFISHLHADHVWGLDKLLGSEGAETVVLPYLPPIERLGLVLEALAKDSGMAAIELVADPVGFFARRGTDRILMVFGGPYDPGPEPEGEAGPLDVGPIGPSLVADRRRGPKPRDGHSDAYYQKVGFDLALTDGIPQQLRAKEKQSTTVEMIAHSQWLSPRGVGIPWRFLTYVRRADEAKLAKFRAALGPVLKLAAAKGKGKAELDLLQNVLIDRTLREKMRRAYDEIHGARLLNKTSLCLFSGPGRAGPGTGTWRPSIGSIEWGWHWRGRHYPHSLRENIHRGAIGWLGTGDAELKPEAEAVEFLKHYECVVGDVFTFAVPHHGSAENICDVLYRGAKGDPKPLRPAYAYACGPAKTDHHPHPIVRQLHRDHGIDFGVVTDIESTIISEVFEFES</sequence>
<dbReference type="EMBL" id="VEWN01000017">
    <property type="protein sequence ID" value="KAA1053171.1"/>
    <property type="molecule type" value="Genomic_DNA"/>
</dbReference>
<reference evidence="2 3" key="1">
    <citation type="submission" date="2019-07" db="EMBL/GenBank/DDBJ databases">
        <title>Genome sequencing of the stress-tolerant strain Azospirillum brasilense Az19.</title>
        <authorList>
            <person name="Maroniche G.A."/>
            <person name="Garcia J.E."/>
            <person name="Pagnussat L."/>
            <person name="Amenta M."/>
            <person name="Creus C.M."/>
        </authorList>
    </citation>
    <scope>NUCLEOTIDE SEQUENCE [LARGE SCALE GENOMIC DNA]</scope>
    <source>
        <strain evidence="2 3">Az19</strain>
    </source>
</reference>
<dbReference type="Gene3D" id="3.60.15.10">
    <property type="entry name" value="Ribonuclease Z/Hydroxyacylglutathione hydrolase-like"/>
    <property type="match status" value="1"/>
</dbReference>
<evidence type="ECO:0000259" key="1">
    <source>
        <dbReference type="Pfam" id="PF00753"/>
    </source>
</evidence>